<feature type="short sequence motif" description="Q motif" evidence="5">
    <location>
        <begin position="205"/>
        <end position="233"/>
    </location>
</feature>
<dbReference type="SMART" id="SM00490">
    <property type="entry name" value="HELICc"/>
    <property type="match status" value="1"/>
</dbReference>
<dbReference type="PROSITE" id="PS51195">
    <property type="entry name" value="Q_MOTIF"/>
    <property type="match status" value="1"/>
</dbReference>
<organism evidence="11">
    <name type="scientific">Populus alba</name>
    <name type="common">White poplar</name>
    <dbReference type="NCBI Taxonomy" id="43335"/>
    <lineage>
        <taxon>Eukaryota</taxon>
        <taxon>Viridiplantae</taxon>
        <taxon>Streptophyta</taxon>
        <taxon>Embryophyta</taxon>
        <taxon>Tracheophyta</taxon>
        <taxon>Spermatophyta</taxon>
        <taxon>Magnoliopsida</taxon>
        <taxon>eudicotyledons</taxon>
        <taxon>Gunneridae</taxon>
        <taxon>Pentapetalae</taxon>
        <taxon>rosids</taxon>
        <taxon>fabids</taxon>
        <taxon>Malpighiales</taxon>
        <taxon>Salicaceae</taxon>
        <taxon>Saliceae</taxon>
        <taxon>Populus</taxon>
    </lineage>
</organism>
<dbReference type="InterPro" id="IPR014014">
    <property type="entry name" value="RNA_helicase_DEAD_Q_motif"/>
</dbReference>
<evidence type="ECO:0000256" key="5">
    <source>
        <dbReference type="PROSITE-ProRule" id="PRU00552"/>
    </source>
</evidence>
<comment type="caution">
    <text evidence="11">The sequence shown here is derived from an EMBL/GenBank/DDBJ whole genome shotgun (WGS) entry which is preliminary data.</text>
</comment>
<evidence type="ECO:0000259" key="9">
    <source>
        <dbReference type="PROSITE" id="PS51194"/>
    </source>
</evidence>
<feature type="compositionally biased region" description="Low complexity" evidence="7">
    <location>
        <begin position="191"/>
        <end position="201"/>
    </location>
</feature>
<keyword evidence="3 6" id="KW-0347">Helicase</keyword>
<dbReference type="CDD" id="cd17955">
    <property type="entry name" value="DEADc_DDX49"/>
    <property type="match status" value="1"/>
</dbReference>
<feature type="domain" description="Helicase C-terminal" evidence="9">
    <location>
        <begin position="435"/>
        <end position="582"/>
    </location>
</feature>
<dbReference type="SMART" id="SM00487">
    <property type="entry name" value="DEXDc"/>
    <property type="match status" value="1"/>
</dbReference>
<keyword evidence="1 6" id="KW-0547">Nucleotide-binding</keyword>
<evidence type="ECO:0000256" key="6">
    <source>
        <dbReference type="RuleBase" id="RU000492"/>
    </source>
</evidence>
<keyword evidence="4 6" id="KW-0067">ATP-binding</keyword>
<dbReference type="InterPro" id="IPR050079">
    <property type="entry name" value="DEAD_box_RNA_helicase"/>
</dbReference>
<dbReference type="GO" id="GO:0005524">
    <property type="term" value="F:ATP binding"/>
    <property type="evidence" value="ECO:0007669"/>
    <property type="project" value="UniProtKB-KW"/>
</dbReference>
<keyword evidence="2 6" id="KW-0378">Hydrolase</keyword>
<sequence>MPLTLQLVFRAVGFHGADIRNLVNEAAIKSVRKGHSKIYQKVDVLDKQLLEGMGETAISVFYSREDMIDQGYTTFGYLKMQMAVAHGGRCAERLVHGEDVTDGGEVVIPASEHTSYASPLLLKVYGLQMLAVRNSALSKTRAKMEEQQQEKTHVVDSNFPLFSKTPKRPKLQKTQNPDESPEIPKLEKEVSSNPSNPDSAAAKTTLFSDLGLSEWALQTCKELGMKNPTQVQSHCIPKILSGRDVLGLAQTGSGKTAAFALPILHRLAEDPFGVFALVMTPTRELAYQLAEQFRAFGSCLHLRCAVVVGGMDLLTQAKTLMGRPHVIIATPGRIKVLLENPDISPVFSRTKFLVLDEADRLIDVGFQEELRVVFKCLPKSRQTLLFSATMTSELQTLLELSENKAYFYEEYEGFKTVDTLNQQYIQMPKNVKEVYLVYILSKMEEMGIRSAIIFVSACSTCRLLSSLLKELDHEPATLYSLESQSSRLASLHRFKSGQASILIATDLASRGLDIPTVDLVINYDLPRDPTDYVHRVGRTARAGREGLAVSLVAQHDGKLMKAIEAEVGKQFEKFEYKENEVLSDITKVYKARRVAKMKMMDDGFDELVKERKKQKQKSLAEKGLLKNKKRKRKSKDMSS</sequence>
<dbReference type="InterPro" id="IPR037219">
    <property type="entry name" value="Peptidase_M41-like"/>
</dbReference>
<evidence type="ECO:0000256" key="4">
    <source>
        <dbReference type="ARBA" id="ARBA00022840"/>
    </source>
</evidence>
<proteinExistence type="inferred from homology"/>
<protein>
    <recommendedName>
        <fullName evidence="12">DEAD-box ATP-dependent RNA helicase 36</fullName>
    </recommendedName>
</protein>
<dbReference type="Gene3D" id="1.20.58.760">
    <property type="entry name" value="Peptidase M41"/>
    <property type="match status" value="1"/>
</dbReference>
<dbReference type="InterPro" id="IPR000629">
    <property type="entry name" value="RNA-helicase_DEAD-box_CS"/>
</dbReference>
<dbReference type="Pfam" id="PF00271">
    <property type="entry name" value="Helicase_C"/>
    <property type="match status" value="1"/>
</dbReference>
<dbReference type="GO" id="GO:0006508">
    <property type="term" value="P:proteolysis"/>
    <property type="evidence" value="ECO:0007669"/>
    <property type="project" value="InterPro"/>
</dbReference>
<evidence type="ECO:0000256" key="1">
    <source>
        <dbReference type="ARBA" id="ARBA00022741"/>
    </source>
</evidence>
<evidence type="ECO:0000256" key="7">
    <source>
        <dbReference type="SAM" id="MobiDB-lite"/>
    </source>
</evidence>
<evidence type="ECO:0000313" key="11">
    <source>
        <dbReference type="EMBL" id="TKS07572.1"/>
    </source>
</evidence>
<dbReference type="InterPro" id="IPR027417">
    <property type="entry name" value="P-loop_NTPase"/>
</dbReference>
<dbReference type="PROSITE" id="PS51194">
    <property type="entry name" value="HELICASE_CTER"/>
    <property type="match status" value="1"/>
</dbReference>
<dbReference type="PROSITE" id="PS51192">
    <property type="entry name" value="HELICASE_ATP_BIND_1"/>
    <property type="match status" value="1"/>
</dbReference>
<feature type="region of interest" description="Disordered" evidence="7">
    <location>
        <begin position="141"/>
        <end position="201"/>
    </location>
</feature>
<dbReference type="PROSITE" id="PS00039">
    <property type="entry name" value="DEAD_ATP_HELICASE"/>
    <property type="match status" value="1"/>
</dbReference>
<evidence type="ECO:0000259" key="8">
    <source>
        <dbReference type="PROSITE" id="PS51192"/>
    </source>
</evidence>
<comment type="similarity">
    <text evidence="6">Belongs to the DEAD box helicase family.</text>
</comment>
<dbReference type="SUPFAM" id="SSF52540">
    <property type="entry name" value="P-loop containing nucleoside triphosphate hydrolases"/>
    <property type="match status" value="1"/>
</dbReference>
<dbReference type="GO" id="GO:0003724">
    <property type="term" value="F:RNA helicase activity"/>
    <property type="evidence" value="ECO:0007669"/>
    <property type="project" value="InterPro"/>
</dbReference>
<evidence type="ECO:0000256" key="3">
    <source>
        <dbReference type="ARBA" id="ARBA00022806"/>
    </source>
</evidence>
<accession>A0A4U5QBT9</accession>
<dbReference type="GO" id="GO:0005829">
    <property type="term" value="C:cytosol"/>
    <property type="evidence" value="ECO:0007669"/>
    <property type="project" value="TreeGrafter"/>
</dbReference>
<dbReference type="CDD" id="cd18787">
    <property type="entry name" value="SF2_C_DEAD"/>
    <property type="match status" value="1"/>
</dbReference>
<name>A0A4U5QBT9_POPAL</name>
<feature type="region of interest" description="Disordered" evidence="7">
    <location>
        <begin position="609"/>
        <end position="639"/>
    </location>
</feature>
<evidence type="ECO:0000256" key="2">
    <source>
        <dbReference type="ARBA" id="ARBA00022801"/>
    </source>
</evidence>
<feature type="compositionally biased region" description="Basic residues" evidence="7">
    <location>
        <begin position="625"/>
        <end position="639"/>
    </location>
</feature>
<dbReference type="GO" id="GO:0004176">
    <property type="term" value="F:ATP-dependent peptidase activity"/>
    <property type="evidence" value="ECO:0007669"/>
    <property type="project" value="InterPro"/>
</dbReference>
<dbReference type="PANTHER" id="PTHR47959">
    <property type="entry name" value="ATP-DEPENDENT RNA HELICASE RHLE-RELATED"/>
    <property type="match status" value="1"/>
</dbReference>
<dbReference type="EMBL" id="RCHU01000318">
    <property type="protein sequence ID" value="TKS07572.1"/>
    <property type="molecule type" value="Genomic_DNA"/>
</dbReference>
<feature type="domain" description="DEAD-box RNA helicase Q" evidence="10">
    <location>
        <begin position="205"/>
        <end position="233"/>
    </location>
</feature>
<dbReference type="GO" id="GO:0004222">
    <property type="term" value="F:metalloendopeptidase activity"/>
    <property type="evidence" value="ECO:0007669"/>
    <property type="project" value="InterPro"/>
</dbReference>
<dbReference type="Gene3D" id="3.40.50.300">
    <property type="entry name" value="P-loop containing nucleotide triphosphate hydrolases"/>
    <property type="match status" value="2"/>
</dbReference>
<evidence type="ECO:0008006" key="12">
    <source>
        <dbReference type="Google" id="ProtNLM"/>
    </source>
</evidence>
<gene>
    <name evidence="11" type="ORF">D5086_0000110380</name>
</gene>
<dbReference type="AlphaFoldDB" id="A0A4U5QBT9"/>
<dbReference type="InterPro" id="IPR014001">
    <property type="entry name" value="Helicase_ATP-bd"/>
</dbReference>
<dbReference type="InterPro" id="IPR001650">
    <property type="entry name" value="Helicase_C-like"/>
</dbReference>
<feature type="compositionally biased region" description="Basic and acidic residues" evidence="7">
    <location>
        <begin position="142"/>
        <end position="154"/>
    </location>
</feature>
<dbReference type="PANTHER" id="PTHR47959:SF24">
    <property type="entry name" value="ATP-DEPENDENT RNA HELICASE"/>
    <property type="match status" value="1"/>
</dbReference>
<evidence type="ECO:0000259" key="10">
    <source>
        <dbReference type="PROSITE" id="PS51195"/>
    </source>
</evidence>
<dbReference type="Pfam" id="PF00270">
    <property type="entry name" value="DEAD"/>
    <property type="match status" value="1"/>
</dbReference>
<dbReference type="InterPro" id="IPR011545">
    <property type="entry name" value="DEAD/DEAH_box_helicase_dom"/>
</dbReference>
<dbReference type="GO" id="GO:0003676">
    <property type="term" value="F:nucleic acid binding"/>
    <property type="evidence" value="ECO:0007669"/>
    <property type="project" value="InterPro"/>
</dbReference>
<feature type="domain" description="Helicase ATP-binding" evidence="8">
    <location>
        <begin position="236"/>
        <end position="408"/>
    </location>
</feature>
<reference evidence="11" key="1">
    <citation type="submission" date="2018-10" db="EMBL/GenBank/DDBJ databases">
        <title>Population genomic analysis revealed the cold adaptation of white poplar.</title>
        <authorList>
            <person name="Liu Y.-J."/>
        </authorList>
    </citation>
    <scope>NUCLEOTIDE SEQUENCE [LARGE SCALE GENOMIC DNA]</scope>
    <source>
        <strain evidence="11">PAL-ZL1</strain>
    </source>
</reference>
<dbReference type="STRING" id="43335.A0A4U5QBT9"/>